<keyword evidence="1 2" id="KW-0812">Transmembrane</keyword>
<proteinExistence type="predicted"/>
<dbReference type="Proteomes" id="UP000007599">
    <property type="component" value="Chromosome I"/>
</dbReference>
<gene>
    <name evidence="2" type="ordered locus">KQS_06055</name>
</gene>
<dbReference type="PATRIC" id="fig|1094466.5.peg.1190"/>
<feature type="transmembrane region" description="Helical" evidence="1">
    <location>
        <begin position="17"/>
        <end position="37"/>
    </location>
</feature>
<feature type="transmembrane region" description="Helical" evidence="1">
    <location>
        <begin position="159"/>
        <end position="181"/>
    </location>
</feature>
<keyword evidence="1" id="KW-0472">Membrane</keyword>
<reference evidence="3" key="2">
    <citation type="submission" date="2012-03" db="EMBL/GenBank/DDBJ databases">
        <title>Complete genome sequence of Flavobacterium indicum GPTSA100-9T, isolated from warm spring water.</title>
        <authorList>
            <person name="Barbier P."/>
            <person name="Houel A."/>
            <person name="Loux V."/>
            <person name="Poulain J."/>
            <person name="Bernardet J.-F."/>
            <person name="Touchon M."/>
            <person name="Duchaud E."/>
        </authorList>
    </citation>
    <scope>NUCLEOTIDE SEQUENCE [LARGE SCALE GENOMIC DNA]</scope>
    <source>
        <strain evidence="3">DSM 17447 / CIP 109464 / GPTSA100-9</strain>
    </source>
</reference>
<evidence type="ECO:0000313" key="3">
    <source>
        <dbReference type="Proteomes" id="UP000007599"/>
    </source>
</evidence>
<dbReference type="STRING" id="1094466.KQS_06055"/>
<keyword evidence="3" id="KW-1185">Reference proteome</keyword>
<evidence type="ECO:0000313" key="2">
    <source>
        <dbReference type="EMBL" id="CCG53175.1"/>
    </source>
</evidence>
<organism evidence="2 3">
    <name type="scientific">Flavobacterium indicum (strain DSM 17447 / CIP 109464 / GPTSA100-9)</name>
    <dbReference type="NCBI Taxonomy" id="1094466"/>
    <lineage>
        <taxon>Bacteria</taxon>
        <taxon>Pseudomonadati</taxon>
        <taxon>Bacteroidota</taxon>
        <taxon>Flavobacteriia</taxon>
        <taxon>Flavobacteriales</taxon>
        <taxon>Flavobacteriaceae</taxon>
        <taxon>Flavobacterium</taxon>
    </lineage>
</organism>
<dbReference type="HOGENOM" id="CLU_796325_0_0_10"/>
<accession>H8XPA1</accession>
<feature type="transmembrane region" description="Helical" evidence="1">
    <location>
        <begin position="49"/>
        <end position="67"/>
    </location>
</feature>
<feature type="transmembrane region" description="Helical" evidence="1">
    <location>
        <begin position="311"/>
        <end position="329"/>
    </location>
</feature>
<reference evidence="2 3" key="1">
    <citation type="journal article" date="2012" name="J. Bacteriol.">
        <title>Complete Genome Sequence of Flavobacterium indicum GPSTA100-9T, Isolated from Warm Spring Water.</title>
        <authorList>
            <person name="Barbier P."/>
            <person name="Houel A."/>
            <person name="Loux V."/>
            <person name="Poulain J."/>
            <person name="Bernardet J.F."/>
            <person name="Touchon M."/>
            <person name="Duchaud E."/>
        </authorList>
    </citation>
    <scope>NUCLEOTIDE SEQUENCE [LARGE SCALE GENOMIC DNA]</scope>
    <source>
        <strain evidence="3">DSM 17447 / CIP 109464 / GPTSA100-9</strain>
    </source>
</reference>
<dbReference type="KEGG" id="fin:KQS_06055"/>
<dbReference type="EMBL" id="HE774682">
    <property type="protein sequence ID" value="CCG53175.1"/>
    <property type="molecule type" value="Genomic_DNA"/>
</dbReference>
<protein>
    <submittedName>
        <fullName evidence="2">Hypothetical transmembrane protein</fullName>
    </submittedName>
</protein>
<dbReference type="AlphaFoldDB" id="H8XPA1"/>
<dbReference type="RefSeq" id="WP_014388301.1">
    <property type="nucleotide sequence ID" value="NC_017025.1"/>
</dbReference>
<evidence type="ECO:0000256" key="1">
    <source>
        <dbReference type="SAM" id="Phobius"/>
    </source>
</evidence>
<sequence length="348" mass="41687">MNNKIIAKSERSLTNRIIIFLGIILFSFFIFLLNNNFQPKNNYEENLKLLGFFVLVSVIFYCFYYLVNQKQIYVYENYFEIKKLFQTQKYNYSEIITQFSEHFDGKYNSWTEYYLILKNGKKITLIDTEYSNFHSFYSKIEKRVRVSEELNAKLSEPKFFIYSIICGIVGILIFYFSSFFYDFKKIENNDFVYFTNKLKNEITLVKGRKGKNHFVIQLTDFSNYEFKISGRNYDGIFDNDEFLKTFKSGDIITIGLNKDDYDKKISKKKELNLLDKYLNFSVIQIKQIMNKQNKPLINLEEVNRLHLQNNYIGIGLFSFFGLFFFYLTYGNYKAYTKTLNQTTNKIHT</sequence>
<name>H8XPA1_FLAIG</name>
<keyword evidence="1" id="KW-1133">Transmembrane helix</keyword>